<organism evidence="2 3">
    <name type="scientific">Ridgeia piscesae</name>
    <name type="common">Tubeworm</name>
    <dbReference type="NCBI Taxonomy" id="27915"/>
    <lineage>
        <taxon>Eukaryota</taxon>
        <taxon>Metazoa</taxon>
        <taxon>Spiralia</taxon>
        <taxon>Lophotrochozoa</taxon>
        <taxon>Annelida</taxon>
        <taxon>Polychaeta</taxon>
        <taxon>Sedentaria</taxon>
        <taxon>Canalipalpata</taxon>
        <taxon>Sabellida</taxon>
        <taxon>Siboglinidae</taxon>
        <taxon>Ridgeia</taxon>
    </lineage>
</organism>
<feature type="region of interest" description="Disordered" evidence="1">
    <location>
        <begin position="61"/>
        <end position="93"/>
    </location>
</feature>
<evidence type="ECO:0000256" key="1">
    <source>
        <dbReference type="SAM" id="MobiDB-lite"/>
    </source>
</evidence>
<evidence type="ECO:0000313" key="2">
    <source>
        <dbReference type="EMBL" id="KAK2168870.1"/>
    </source>
</evidence>
<feature type="region of interest" description="Disordered" evidence="1">
    <location>
        <begin position="1"/>
        <end position="42"/>
    </location>
</feature>
<comment type="caution">
    <text evidence="2">The sequence shown here is derived from an EMBL/GenBank/DDBJ whole genome shotgun (WGS) entry which is preliminary data.</text>
</comment>
<dbReference type="AlphaFoldDB" id="A0AAD9KDT7"/>
<sequence length="114" mass="11680">MDNQGGPAPIGFEMHDREAATAGQNGAAGEDAKSPGDQPAPIGFEGVENVCCLTGRTMNHNLGMRVGDTTGPPPVERPDIGFEGLGRPPGTPASVSLSCCVVTLTSVIVSLTRY</sequence>
<proteinExistence type="predicted"/>
<evidence type="ECO:0000313" key="3">
    <source>
        <dbReference type="Proteomes" id="UP001209878"/>
    </source>
</evidence>
<protein>
    <submittedName>
        <fullName evidence="2">Uncharacterized protein</fullName>
    </submittedName>
</protein>
<name>A0AAD9KDT7_RIDPI</name>
<keyword evidence="3" id="KW-1185">Reference proteome</keyword>
<reference evidence="2" key="1">
    <citation type="journal article" date="2023" name="Mol. Biol. Evol.">
        <title>Third-Generation Sequencing Reveals the Adaptive Role of the Epigenome in Three Deep-Sea Polychaetes.</title>
        <authorList>
            <person name="Perez M."/>
            <person name="Aroh O."/>
            <person name="Sun Y."/>
            <person name="Lan Y."/>
            <person name="Juniper S.K."/>
            <person name="Young C.R."/>
            <person name="Angers B."/>
            <person name="Qian P.Y."/>
        </authorList>
    </citation>
    <scope>NUCLEOTIDE SEQUENCE</scope>
    <source>
        <strain evidence="2">R07B-5</strain>
    </source>
</reference>
<gene>
    <name evidence="2" type="ORF">NP493_1213g00006</name>
</gene>
<dbReference type="Proteomes" id="UP001209878">
    <property type="component" value="Unassembled WGS sequence"/>
</dbReference>
<dbReference type="EMBL" id="JAODUO010001210">
    <property type="protein sequence ID" value="KAK2168870.1"/>
    <property type="molecule type" value="Genomic_DNA"/>
</dbReference>
<accession>A0AAD9KDT7</accession>